<organism evidence="2 3">
    <name type="scientific">Carpediemonas membranifera</name>
    <dbReference type="NCBI Taxonomy" id="201153"/>
    <lineage>
        <taxon>Eukaryota</taxon>
        <taxon>Metamonada</taxon>
        <taxon>Carpediemonas-like organisms</taxon>
        <taxon>Carpediemonas</taxon>
    </lineage>
</organism>
<sequence length="490" mass="54086">MERRRRTHHRRHKNVPHEFLGPGSGDSDKREAVAFNHHHRGAENRAIIADNTNYPSIGLLSPLERTSMLNMKLKQCTGTSFIRPGDEINSRTASQLEVKRRSLLDVLDHVAKTTAPFASPETVSALMGMIAANIIHPTNEIWDAPGHVHWPVLQLVHETFLRFIMDPSVEPRTLKHAIRPSLIARLVDQLRTDDAEEREYLKTELHRIYTRAPGHRPLVRRLMTAALEQYAATPHRHGGVAELLEVYGTIIKGLSAPLKAEYGEALHTAFMPLHRVENTAPFHDGLSRCVVRLVEKDAGLAVVVVRDLIRYWPLSNPGKAVKNLSELESILALTPLAMYDSVMPLALHLFGLCVSSHHEVIAEAALRILLTQTMRAVIKDQFEIALDTLVFPLLYNTQKHASTHVQVVSARVLMHSVVWASPLTANTAVQSCRDQIDAGTTPAETVELWDILLDMVAHGPEEGGKVGGGVEFGGNGVGDGKVSVASGSRG</sequence>
<evidence type="ECO:0000313" key="2">
    <source>
        <dbReference type="EMBL" id="KAG9389652.1"/>
    </source>
</evidence>
<proteinExistence type="predicted"/>
<gene>
    <name evidence="2" type="ORF">J8273_8951</name>
</gene>
<dbReference type="OrthoDB" id="10264446at2759"/>
<dbReference type="AlphaFoldDB" id="A0A8J6B456"/>
<accession>A0A8J6B456</accession>
<feature type="region of interest" description="Disordered" evidence="1">
    <location>
        <begin position="1"/>
        <end position="28"/>
    </location>
</feature>
<dbReference type="PANTHER" id="PTHR10257">
    <property type="entry name" value="SERINE/THREONINE PROTEIN PHOSPHATASE 2A PP2A REGULATORY SUBUNIT B"/>
    <property type="match status" value="1"/>
</dbReference>
<keyword evidence="3" id="KW-1185">Reference proteome</keyword>
<reference evidence="2" key="1">
    <citation type="submission" date="2021-05" db="EMBL/GenBank/DDBJ databases">
        <title>A free-living protist that lacks canonical eukaryotic 1 DNA replication and segregation systems.</title>
        <authorList>
            <person name="Salas-Leiva D.E."/>
            <person name="Tromer E.C."/>
            <person name="Curtis B.A."/>
            <person name="Jerlstrom-Hultqvist J."/>
            <person name="Kolisko M."/>
            <person name="Yi Z."/>
            <person name="Salas-Leiva J.S."/>
            <person name="Gallot-Lavallee L."/>
            <person name="Kops G.J.P.L."/>
            <person name="Archibald J.M."/>
            <person name="Simpson A.G.B."/>
            <person name="Roger A.J."/>
        </authorList>
    </citation>
    <scope>NUCLEOTIDE SEQUENCE</scope>
    <source>
        <strain evidence="2">BICM</strain>
    </source>
</reference>
<dbReference type="GO" id="GO:0000159">
    <property type="term" value="C:protein phosphatase type 2A complex"/>
    <property type="evidence" value="ECO:0007669"/>
    <property type="project" value="InterPro"/>
</dbReference>
<dbReference type="Gene3D" id="1.25.10.10">
    <property type="entry name" value="Leucine-rich Repeat Variant"/>
    <property type="match status" value="1"/>
</dbReference>
<dbReference type="GO" id="GO:0019888">
    <property type="term" value="F:protein phosphatase regulator activity"/>
    <property type="evidence" value="ECO:0007669"/>
    <property type="project" value="InterPro"/>
</dbReference>
<name>A0A8J6B456_9EUKA</name>
<feature type="compositionally biased region" description="Basic residues" evidence="1">
    <location>
        <begin position="1"/>
        <end position="14"/>
    </location>
</feature>
<dbReference type="SUPFAM" id="SSF48371">
    <property type="entry name" value="ARM repeat"/>
    <property type="match status" value="1"/>
</dbReference>
<dbReference type="Pfam" id="PF01603">
    <property type="entry name" value="B56"/>
    <property type="match status" value="1"/>
</dbReference>
<dbReference type="InterPro" id="IPR011989">
    <property type="entry name" value="ARM-like"/>
</dbReference>
<dbReference type="InterPro" id="IPR016024">
    <property type="entry name" value="ARM-type_fold"/>
</dbReference>
<dbReference type="PANTHER" id="PTHR10257:SF3">
    <property type="entry name" value="SERINE_THREONINE-PROTEIN PHOSPHATASE 2A 56 KDA REGULATORY SUBUNIT GAMMA ISOFORM"/>
    <property type="match status" value="1"/>
</dbReference>
<dbReference type="GO" id="GO:0007165">
    <property type="term" value="P:signal transduction"/>
    <property type="evidence" value="ECO:0007669"/>
    <property type="project" value="InterPro"/>
</dbReference>
<dbReference type="EMBL" id="JAHDYR010000069">
    <property type="protein sequence ID" value="KAG9389652.1"/>
    <property type="molecule type" value="Genomic_DNA"/>
</dbReference>
<dbReference type="InterPro" id="IPR002554">
    <property type="entry name" value="PP2A_B56"/>
</dbReference>
<dbReference type="Proteomes" id="UP000717585">
    <property type="component" value="Unassembled WGS sequence"/>
</dbReference>
<protein>
    <submittedName>
        <fullName evidence="2">Protein phosphatase 2A, regulatory B subunit, B56</fullName>
    </submittedName>
</protein>
<comment type="caution">
    <text evidence="2">The sequence shown here is derived from an EMBL/GenBank/DDBJ whole genome shotgun (WGS) entry which is preliminary data.</text>
</comment>
<evidence type="ECO:0000256" key="1">
    <source>
        <dbReference type="SAM" id="MobiDB-lite"/>
    </source>
</evidence>
<evidence type="ECO:0000313" key="3">
    <source>
        <dbReference type="Proteomes" id="UP000717585"/>
    </source>
</evidence>